<keyword evidence="3" id="KW-0804">Transcription</keyword>
<evidence type="ECO:0000313" key="5">
    <source>
        <dbReference type="EMBL" id="NEM06902.1"/>
    </source>
</evidence>
<dbReference type="GO" id="GO:0006355">
    <property type="term" value="P:regulation of DNA-templated transcription"/>
    <property type="evidence" value="ECO:0007669"/>
    <property type="project" value="InterPro"/>
</dbReference>
<dbReference type="PANTHER" id="PTHR44688:SF16">
    <property type="entry name" value="DNA-BINDING TRANSCRIPTIONAL ACTIVATOR DEVR_DOSR"/>
    <property type="match status" value="1"/>
</dbReference>
<dbReference type="InterPro" id="IPR000792">
    <property type="entry name" value="Tscrpt_reg_LuxR_C"/>
</dbReference>
<dbReference type="Gene3D" id="1.10.10.10">
    <property type="entry name" value="Winged helix-like DNA-binding domain superfamily/Winged helix DNA-binding domain"/>
    <property type="match status" value="1"/>
</dbReference>
<dbReference type="PROSITE" id="PS50043">
    <property type="entry name" value="HTH_LUXR_2"/>
    <property type="match status" value="1"/>
</dbReference>
<gene>
    <name evidence="5" type="ORF">GCU54_12880</name>
</gene>
<proteinExistence type="predicted"/>
<dbReference type="GO" id="GO:0003677">
    <property type="term" value="F:DNA binding"/>
    <property type="evidence" value="ECO:0007669"/>
    <property type="project" value="UniProtKB-KW"/>
</dbReference>
<dbReference type="PANTHER" id="PTHR44688">
    <property type="entry name" value="DNA-BINDING TRANSCRIPTIONAL ACTIVATOR DEVR_DOSR"/>
    <property type="match status" value="1"/>
</dbReference>
<comment type="caution">
    <text evidence="5">The sequence shown here is derived from an EMBL/GenBank/DDBJ whole genome shotgun (WGS) entry which is preliminary data.</text>
</comment>
<dbReference type="Proteomes" id="UP000471126">
    <property type="component" value="Unassembled WGS sequence"/>
</dbReference>
<reference evidence="5 6" key="1">
    <citation type="submission" date="2019-12" db="EMBL/GenBank/DDBJ databases">
        <title>WGS of CPCC 203550 I12A-02606.</title>
        <authorList>
            <person name="Jiang Z."/>
        </authorList>
    </citation>
    <scope>NUCLEOTIDE SEQUENCE [LARGE SCALE GENOMIC DNA]</scope>
    <source>
        <strain evidence="5 6">I12A-02606</strain>
    </source>
</reference>
<dbReference type="InterPro" id="IPR059106">
    <property type="entry name" value="WHD_MalT"/>
</dbReference>
<dbReference type="Pfam" id="PF00196">
    <property type="entry name" value="GerE"/>
    <property type="match status" value="1"/>
</dbReference>
<evidence type="ECO:0000259" key="4">
    <source>
        <dbReference type="PROSITE" id="PS50043"/>
    </source>
</evidence>
<dbReference type="CDD" id="cd06170">
    <property type="entry name" value="LuxR_C_like"/>
    <property type="match status" value="1"/>
</dbReference>
<dbReference type="PRINTS" id="PR00038">
    <property type="entry name" value="HTHLUXR"/>
</dbReference>
<dbReference type="SMART" id="SM00421">
    <property type="entry name" value="HTH_LUXR"/>
    <property type="match status" value="1"/>
</dbReference>
<evidence type="ECO:0000256" key="3">
    <source>
        <dbReference type="ARBA" id="ARBA00023163"/>
    </source>
</evidence>
<protein>
    <submittedName>
        <fullName evidence="5">LuxR family transcriptional regulator</fullName>
    </submittedName>
</protein>
<dbReference type="Pfam" id="PF25873">
    <property type="entry name" value="WHD_MalT"/>
    <property type="match status" value="1"/>
</dbReference>
<keyword evidence="1" id="KW-0805">Transcription regulation</keyword>
<dbReference type="EMBL" id="JAAGWE010000020">
    <property type="protein sequence ID" value="NEM06902.1"/>
    <property type="molecule type" value="Genomic_DNA"/>
</dbReference>
<evidence type="ECO:0000256" key="2">
    <source>
        <dbReference type="ARBA" id="ARBA00023125"/>
    </source>
</evidence>
<dbReference type="AlphaFoldDB" id="A0A6P0GI82"/>
<keyword evidence="2" id="KW-0238">DNA-binding</keyword>
<dbReference type="RefSeq" id="WP_163477041.1">
    <property type="nucleotide sequence ID" value="NZ_JAAGWE010000020.1"/>
</dbReference>
<dbReference type="SUPFAM" id="SSF46894">
    <property type="entry name" value="C-terminal effector domain of the bipartite response regulators"/>
    <property type="match status" value="1"/>
</dbReference>
<dbReference type="InterPro" id="IPR036388">
    <property type="entry name" value="WH-like_DNA-bd_sf"/>
</dbReference>
<evidence type="ECO:0000256" key="1">
    <source>
        <dbReference type="ARBA" id="ARBA00023015"/>
    </source>
</evidence>
<sequence length="740" mass="79235">MVAPEPLHGLASLVRDRPPSLHLVLAARSDPPLALGRMRLCGEVCEIRAEALRFSVPEAEEMLAAADVVVRDDQLRLLVEQTEGWAAGLRLAALALREADDPDRFFADFAGDSRAVSDYLVGEILARLPADVLDLFRAVSVCDPLSASLAAALTDRLDAGEVLDTLERDTSLLLSSGPGRIWYRIHPLLRSHLLADLQRRRPDRLLQLHGRAAEWYARAGEPLSAVAHARQSGDLVRLSRLLRESTVTLVADGAHQVLREALEALGDRRVAADPWLALVAALLEIEGGTLSVADAHLAQADAAWPAEPTVELAGLRELVRARRVSLTGDPSDMVDATEGLMSVEEGDLGLAVMGELDRALALVTVDRRDEARVIAEAAVQRARRSGQGYLAARGLTVLASIEGIHGDYRKMVELSEQADEVLPGSDWTATAGAALSSILRAYGALLNARPQVCLELLGPALAFGNDPEEPVAAAAATARALRGAALVELGRIAEGLGQLQHARVATGEHPRMATTSALLAVLEHRAATLVGHQEVARSVLTWAEHALGDSGEVVLMRAHRLSAMGRHAAAADALQPLLERSVRIHLPWAVAEAAVLDCRIAHLRGRRARARTALDRALELSEAMGVLRPLAFGPVEVVDLLISLLGTFGAHELVALRALHARQALTGGARLVPLTDRERAVLRLLPSQRSFEEIATDLSVSHSTVKTHVRAIYGKLGVNSRRGAVDEARAAGLLFPASEV</sequence>
<evidence type="ECO:0000313" key="6">
    <source>
        <dbReference type="Proteomes" id="UP000471126"/>
    </source>
</evidence>
<accession>A0A6P0GI82</accession>
<dbReference type="InterPro" id="IPR016032">
    <property type="entry name" value="Sig_transdc_resp-reg_C-effctor"/>
</dbReference>
<feature type="domain" description="HTH luxR-type" evidence="4">
    <location>
        <begin position="667"/>
        <end position="732"/>
    </location>
</feature>
<name>A0A6P0GI82_9ACTN</name>
<organism evidence="5 6">
    <name type="scientific">Geodermatophilus normandii</name>
    <dbReference type="NCBI Taxonomy" id="1137989"/>
    <lineage>
        <taxon>Bacteria</taxon>
        <taxon>Bacillati</taxon>
        <taxon>Actinomycetota</taxon>
        <taxon>Actinomycetes</taxon>
        <taxon>Geodermatophilales</taxon>
        <taxon>Geodermatophilaceae</taxon>
        <taxon>Geodermatophilus</taxon>
    </lineage>
</organism>